<evidence type="ECO:0008006" key="7">
    <source>
        <dbReference type="Google" id="ProtNLM"/>
    </source>
</evidence>
<dbReference type="InterPro" id="IPR015943">
    <property type="entry name" value="WD40/YVTN_repeat-like_dom_sf"/>
</dbReference>
<feature type="region of interest" description="Disordered" evidence="2">
    <location>
        <begin position="613"/>
        <end position="714"/>
    </location>
</feature>
<dbReference type="PANTHER" id="PTHR37253:SF1">
    <property type="entry name" value="PROTEIN GAMETE EXPRESSED 3"/>
    <property type="match status" value="1"/>
</dbReference>
<gene>
    <name evidence="5" type="ORF">LITE_LOCUS30781</name>
</gene>
<dbReference type="AlphaFoldDB" id="A0AAV0MY10"/>
<feature type="compositionally biased region" description="Low complexity" evidence="2">
    <location>
        <begin position="613"/>
        <end position="624"/>
    </location>
</feature>
<feature type="coiled-coil region" evidence="1">
    <location>
        <begin position="513"/>
        <end position="540"/>
    </location>
</feature>
<keyword evidence="6" id="KW-1185">Reference proteome</keyword>
<dbReference type="Gene3D" id="2.130.10.10">
    <property type="entry name" value="YVTN repeat-like/Quinoprotein amine dehydrogenase"/>
    <property type="match status" value="1"/>
</dbReference>
<keyword evidence="3" id="KW-0472">Membrane</keyword>
<dbReference type="InterPro" id="IPR045301">
    <property type="entry name" value="GEX3-like"/>
</dbReference>
<evidence type="ECO:0000313" key="5">
    <source>
        <dbReference type="EMBL" id="CAI0451180.1"/>
    </source>
</evidence>
<reference evidence="5" key="1">
    <citation type="submission" date="2022-08" db="EMBL/GenBank/DDBJ databases">
        <authorList>
            <person name="Gutierrez-Valencia J."/>
        </authorList>
    </citation>
    <scope>NUCLEOTIDE SEQUENCE</scope>
</reference>
<evidence type="ECO:0000313" key="6">
    <source>
        <dbReference type="Proteomes" id="UP001154282"/>
    </source>
</evidence>
<dbReference type="PANTHER" id="PTHR37253">
    <property type="entry name" value="PROTEIN GAMETE EXPRESSED 3"/>
    <property type="match status" value="1"/>
</dbReference>
<evidence type="ECO:0000256" key="2">
    <source>
        <dbReference type="SAM" id="MobiDB-lite"/>
    </source>
</evidence>
<dbReference type="InterPro" id="IPR011047">
    <property type="entry name" value="Quinoprotein_ADH-like_sf"/>
</dbReference>
<organism evidence="5 6">
    <name type="scientific">Linum tenue</name>
    <dbReference type="NCBI Taxonomy" id="586396"/>
    <lineage>
        <taxon>Eukaryota</taxon>
        <taxon>Viridiplantae</taxon>
        <taxon>Streptophyta</taxon>
        <taxon>Embryophyta</taxon>
        <taxon>Tracheophyta</taxon>
        <taxon>Spermatophyta</taxon>
        <taxon>Magnoliopsida</taxon>
        <taxon>eudicotyledons</taxon>
        <taxon>Gunneridae</taxon>
        <taxon>Pentapetalae</taxon>
        <taxon>rosids</taxon>
        <taxon>fabids</taxon>
        <taxon>Malpighiales</taxon>
        <taxon>Linaceae</taxon>
        <taxon>Linum</taxon>
    </lineage>
</organism>
<comment type="caution">
    <text evidence="5">The sequence shown here is derived from an EMBL/GenBank/DDBJ whole genome shotgun (WGS) entry which is preliminary data.</text>
</comment>
<dbReference type="Proteomes" id="UP001154282">
    <property type="component" value="Unassembled WGS sequence"/>
</dbReference>
<evidence type="ECO:0000256" key="1">
    <source>
        <dbReference type="SAM" id="Coils"/>
    </source>
</evidence>
<dbReference type="GO" id="GO:0010183">
    <property type="term" value="P:pollen tube guidance"/>
    <property type="evidence" value="ECO:0007669"/>
    <property type="project" value="TreeGrafter"/>
</dbReference>
<dbReference type="SUPFAM" id="SSF50998">
    <property type="entry name" value="Quinoprotein alcohol dehydrogenase-like"/>
    <property type="match status" value="1"/>
</dbReference>
<feature type="compositionally biased region" description="Basic residues" evidence="2">
    <location>
        <begin position="703"/>
        <end position="714"/>
    </location>
</feature>
<evidence type="ECO:0000256" key="3">
    <source>
        <dbReference type="SAM" id="Phobius"/>
    </source>
</evidence>
<name>A0AAV0MY10_9ROSI</name>
<accession>A0AAV0MY10</accession>
<feature type="compositionally biased region" description="Low complexity" evidence="2">
    <location>
        <begin position="687"/>
        <end position="702"/>
    </location>
</feature>
<keyword evidence="3" id="KW-0812">Transmembrane</keyword>
<feature type="compositionally biased region" description="Basic and acidic residues" evidence="2">
    <location>
        <begin position="644"/>
        <end position="663"/>
    </location>
</feature>
<protein>
    <recommendedName>
        <fullName evidence="7">Protein GAMETE EXPRESSED 3</fullName>
    </recommendedName>
</protein>
<dbReference type="EMBL" id="CAMGYJ010000007">
    <property type="protein sequence ID" value="CAI0451180.1"/>
    <property type="molecule type" value="Genomic_DNA"/>
</dbReference>
<feature type="chain" id="PRO_5043594758" description="Protein GAMETE EXPRESSED 3" evidence="4">
    <location>
        <begin position="19"/>
        <end position="714"/>
    </location>
</feature>
<feature type="transmembrane region" description="Helical" evidence="3">
    <location>
        <begin position="471"/>
        <end position="496"/>
    </location>
</feature>
<evidence type="ECO:0000256" key="4">
    <source>
        <dbReference type="SAM" id="SignalP"/>
    </source>
</evidence>
<feature type="signal peptide" evidence="4">
    <location>
        <begin position="1"/>
        <end position="18"/>
    </location>
</feature>
<keyword evidence="3" id="KW-1133">Transmembrane helix</keyword>
<dbReference type="GO" id="GO:0009793">
    <property type="term" value="P:embryo development ending in seed dormancy"/>
    <property type="evidence" value="ECO:0007669"/>
    <property type="project" value="TreeGrafter"/>
</dbReference>
<sequence>MPLQSILFFLPVLQLLSAQPYPAFPGQGSWTARTAPRRLSKPLIGDDGTIYTCSQRFLLAFQSNGSLAWTLHLAYECNLRMAPVHGGPGLASPNFTPFMFLVADDRVLKINVKHIGTSVPAEEVFFGQKGGGEIIGVAVSTLSSTVFINVENRGLFACDMNGKLVWSAGPLLSQSGYRLGCRRGIKDCYFASVPVIDQCEASLFISNTKGEVYSLSLRDPRFNWVQDLSFLDTVFTITPGNNGRLYVTVPAKALVLALDVYMGSILWKQGIGPLPTEDTTPVVDSNGWISLGSLDGFLYSISPAGVVKKFMKASKSSSVIQVSPVVDCSGYGVYISQTHMEGKVDRVIGEYNYVSAIRPTGVTFTLLVPATGTVYWSESYPGELPTPFSQSDLNRFVVDEGVMLAFIAASTPLSKNFVQVCIFSTSINYSNCFSISVNIFLDCPLVEKLVSTCSQANPKHIVDYPGNRRTLLLFLLFETIVLLILAGLVRFCCIFWNKEKLQGQGLGSFLGKRRSLQRRKKALERTITELQGRAAAAEEVTGHQTIEEIGNLLRKRGKLERKLSTTYSLGRDESGRIATSSPGTLLPTYNNGAGRSYSFQSAKKENVTIFDAAGSHDTSSSSSAEAERSSSEGEEEDSSWTTEEEQHYCQETSAIKEKGKGIADSEAAESSSDDGVEVMGKYQRWLSEPGSGSTQGSGTKSMSLKRRKTPSSFS</sequence>
<proteinExistence type="predicted"/>
<keyword evidence="4" id="KW-0732">Signal</keyword>
<keyword evidence="1" id="KW-0175">Coiled coil</keyword>
<dbReference type="GO" id="GO:0005886">
    <property type="term" value="C:plasma membrane"/>
    <property type="evidence" value="ECO:0007669"/>
    <property type="project" value="TreeGrafter"/>
</dbReference>